<sequence>MSKPWKLRCGMVGELCVGGLQVAAGYLNRSELTAAKFVPNPFEGRIDDKGPTQWPCGPGWEGRRGPHPSWEGPGWAARSVESAPVHGHRLYKTGDLVRWTEDGSLNYFGRIDGQVRS</sequence>
<evidence type="ECO:0000256" key="1">
    <source>
        <dbReference type="SAM" id="MobiDB-lite"/>
    </source>
</evidence>
<protein>
    <submittedName>
        <fullName evidence="2">BacC protein</fullName>
    </submittedName>
</protein>
<name>A0A812GWY8_9DINO</name>
<accession>A0A812GWY8</accession>
<feature type="region of interest" description="Disordered" evidence="1">
    <location>
        <begin position="41"/>
        <end position="75"/>
    </location>
</feature>
<evidence type="ECO:0000313" key="3">
    <source>
        <dbReference type="Proteomes" id="UP000604046"/>
    </source>
</evidence>
<dbReference type="GO" id="GO:0005737">
    <property type="term" value="C:cytoplasm"/>
    <property type="evidence" value="ECO:0007669"/>
    <property type="project" value="TreeGrafter"/>
</dbReference>
<dbReference type="SUPFAM" id="SSF56801">
    <property type="entry name" value="Acetyl-CoA synthetase-like"/>
    <property type="match status" value="1"/>
</dbReference>
<gene>
    <name evidence="2" type="primary">bacC</name>
    <name evidence="2" type="ORF">SNAT2548_LOCUS800</name>
</gene>
<proteinExistence type="predicted"/>
<dbReference type="OrthoDB" id="416786at2759"/>
<organism evidence="2 3">
    <name type="scientific">Symbiodinium natans</name>
    <dbReference type="NCBI Taxonomy" id="878477"/>
    <lineage>
        <taxon>Eukaryota</taxon>
        <taxon>Sar</taxon>
        <taxon>Alveolata</taxon>
        <taxon>Dinophyceae</taxon>
        <taxon>Suessiales</taxon>
        <taxon>Symbiodiniaceae</taxon>
        <taxon>Symbiodinium</taxon>
    </lineage>
</organism>
<evidence type="ECO:0000313" key="2">
    <source>
        <dbReference type="EMBL" id="CAE6929863.1"/>
    </source>
</evidence>
<dbReference type="GO" id="GO:0043041">
    <property type="term" value="P:amino acid activation for nonribosomal peptide biosynthetic process"/>
    <property type="evidence" value="ECO:0007669"/>
    <property type="project" value="TreeGrafter"/>
</dbReference>
<dbReference type="Proteomes" id="UP000604046">
    <property type="component" value="Unassembled WGS sequence"/>
</dbReference>
<keyword evidence="3" id="KW-1185">Reference proteome</keyword>
<dbReference type="GO" id="GO:0031177">
    <property type="term" value="F:phosphopantetheine binding"/>
    <property type="evidence" value="ECO:0007669"/>
    <property type="project" value="TreeGrafter"/>
</dbReference>
<dbReference type="PANTHER" id="PTHR45527:SF1">
    <property type="entry name" value="FATTY ACID SYNTHASE"/>
    <property type="match status" value="1"/>
</dbReference>
<dbReference type="PANTHER" id="PTHR45527">
    <property type="entry name" value="NONRIBOSOMAL PEPTIDE SYNTHETASE"/>
    <property type="match status" value="1"/>
</dbReference>
<reference evidence="2" key="1">
    <citation type="submission" date="2021-02" db="EMBL/GenBank/DDBJ databases">
        <authorList>
            <person name="Dougan E. K."/>
            <person name="Rhodes N."/>
            <person name="Thang M."/>
            <person name="Chan C."/>
        </authorList>
    </citation>
    <scope>NUCLEOTIDE SEQUENCE</scope>
</reference>
<dbReference type="Gene3D" id="2.30.38.10">
    <property type="entry name" value="Luciferase, Domain 3"/>
    <property type="match status" value="2"/>
</dbReference>
<dbReference type="AlphaFoldDB" id="A0A812GWY8"/>
<dbReference type="GO" id="GO:0044550">
    <property type="term" value="P:secondary metabolite biosynthetic process"/>
    <property type="evidence" value="ECO:0007669"/>
    <property type="project" value="TreeGrafter"/>
</dbReference>
<dbReference type="EMBL" id="CAJNDS010000039">
    <property type="protein sequence ID" value="CAE6929863.1"/>
    <property type="molecule type" value="Genomic_DNA"/>
</dbReference>
<comment type="caution">
    <text evidence="2">The sequence shown here is derived from an EMBL/GenBank/DDBJ whole genome shotgun (WGS) entry which is preliminary data.</text>
</comment>